<dbReference type="EMBL" id="BPQH01000004">
    <property type="protein sequence ID" value="GJD49025.1"/>
    <property type="molecule type" value="Genomic_DNA"/>
</dbReference>
<reference evidence="2" key="1">
    <citation type="journal article" date="2021" name="Front. Microbiol.">
        <title>Comprehensive Comparative Genomics and Phenotyping of Methylobacterium Species.</title>
        <authorList>
            <person name="Alessa O."/>
            <person name="Ogura Y."/>
            <person name="Fujitani Y."/>
            <person name="Takami H."/>
            <person name="Hayashi T."/>
            <person name="Sahin N."/>
            <person name="Tani A."/>
        </authorList>
    </citation>
    <scope>NUCLEOTIDE SEQUENCE</scope>
    <source>
        <strain evidence="2">KCTC 52305</strain>
    </source>
</reference>
<proteinExistence type="predicted"/>
<organism evidence="2 3">
    <name type="scientific">Methylobacterium crusticola</name>
    <dbReference type="NCBI Taxonomy" id="1697972"/>
    <lineage>
        <taxon>Bacteria</taxon>
        <taxon>Pseudomonadati</taxon>
        <taxon>Pseudomonadota</taxon>
        <taxon>Alphaproteobacteria</taxon>
        <taxon>Hyphomicrobiales</taxon>
        <taxon>Methylobacteriaceae</taxon>
        <taxon>Methylobacterium</taxon>
    </lineage>
</organism>
<feature type="region of interest" description="Disordered" evidence="1">
    <location>
        <begin position="1"/>
        <end position="21"/>
    </location>
</feature>
<evidence type="ECO:0000313" key="2">
    <source>
        <dbReference type="EMBL" id="GJD49025.1"/>
    </source>
</evidence>
<protein>
    <submittedName>
        <fullName evidence="2">Uncharacterized protein</fullName>
    </submittedName>
</protein>
<gene>
    <name evidence="2" type="ORF">OPKNFCMD_1752</name>
</gene>
<dbReference type="Proteomes" id="UP001055167">
    <property type="component" value="Unassembled WGS sequence"/>
</dbReference>
<evidence type="ECO:0000313" key="3">
    <source>
        <dbReference type="Proteomes" id="UP001055167"/>
    </source>
</evidence>
<evidence type="ECO:0000256" key="1">
    <source>
        <dbReference type="SAM" id="MobiDB-lite"/>
    </source>
</evidence>
<feature type="compositionally biased region" description="Basic and acidic residues" evidence="1">
    <location>
        <begin position="1"/>
        <end position="15"/>
    </location>
</feature>
<name>A0ABQ4QVW5_9HYPH</name>
<reference evidence="2" key="2">
    <citation type="submission" date="2021-08" db="EMBL/GenBank/DDBJ databases">
        <authorList>
            <person name="Tani A."/>
            <person name="Ola A."/>
            <person name="Ogura Y."/>
            <person name="Katsura K."/>
            <person name="Hayashi T."/>
        </authorList>
    </citation>
    <scope>NUCLEOTIDE SEQUENCE</scope>
    <source>
        <strain evidence="2">KCTC 52305</strain>
    </source>
</reference>
<accession>A0ABQ4QVW5</accession>
<comment type="caution">
    <text evidence="2">The sequence shown here is derived from an EMBL/GenBank/DDBJ whole genome shotgun (WGS) entry which is preliminary data.</text>
</comment>
<dbReference type="RefSeq" id="WP_128566520.1">
    <property type="nucleotide sequence ID" value="NZ_BPQH01000004.1"/>
</dbReference>
<sequence>MAQPRPREPAPERAARSLALLPADGTPVRDRVLRDRLLGRRRIGRLRGQGGRILLLMPGAPARTRFSHVGHLVRDLPEGARGEARLKARQRALRARMVAETRA</sequence>
<keyword evidence="3" id="KW-1185">Reference proteome</keyword>